<comment type="caution">
    <text evidence="1">The sequence shown here is derived from an EMBL/GenBank/DDBJ whole genome shotgun (WGS) entry which is preliminary data.</text>
</comment>
<dbReference type="AlphaFoldDB" id="M2NF11"/>
<protein>
    <submittedName>
        <fullName evidence="1">Uncharacterized protein</fullName>
    </submittedName>
</protein>
<dbReference type="eggNOG" id="ENOG502ZIAD">
    <property type="taxonomic scope" value="Bacteria"/>
</dbReference>
<accession>M2NF11</accession>
<dbReference type="InterPro" id="IPR046553">
    <property type="entry name" value="DUF6707"/>
</dbReference>
<organism evidence="1 2">
    <name type="scientific">Eggerthia catenaformis OT 569 = DSM 20559</name>
    <dbReference type="NCBI Taxonomy" id="999415"/>
    <lineage>
        <taxon>Bacteria</taxon>
        <taxon>Bacillati</taxon>
        <taxon>Bacillota</taxon>
        <taxon>Erysipelotrichia</taxon>
        <taxon>Erysipelotrichales</taxon>
        <taxon>Coprobacillaceae</taxon>
        <taxon>Eggerthia</taxon>
    </lineage>
</organism>
<dbReference type="Pfam" id="PF20453">
    <property type="entry name" value="DUF6707"/>
    <property type="match status" value="1"/>
</dbReference>
<evidence type="ECO:0000313" key="2">
    <source>
        <dbReference type="Proteomes" id="UP000011758"/>
    </source>
</evidence>
<proteinExistence type="predicted"/>
<dbReference type="OrthoDB" id="1820337at2"/>
<keyword evidence="2" id="KW-1185">Reference proteome</keyword>
<dbReference type="PATRIC" id="fig|999415.3.peg.846"/>
<dbReference type="RefSeq" id="WP_004802344.1">
    <property type="nucleotide sequence ID" value="NZ_KB446647.1"/>
</dbReference>
<dbReference type="Proteomes" id="UP000011758">
    <property type="component" value="Unassembled WGS sequence"/>
</dbReference>
<dbReference type="EMBL" id="AGEJ01000013">
    <property type="protein sequence ID" value="EMD16798.1"/>
    <property type="molecule type" value="Genomic_DNA"/>
</dbReference>
<name>M2NF11_9FIRM</name>
<reference evidence="1 2" key="1">
    <citation type="submission" date="2013-02" db="EMBL/GenBank/DDBJ databases">
        <title>The Genome Sequence of Lactobacillus catenaformis F0143.</title>
        <authorList>
            <consortium name="The Broad Institute Genome Sequencing Platform"/>
            <person name="Earl A."/>
            <person name="Ward D."/>
            <person name="Feldgarden M."/>
            <person name="Gevers D."/>
            <person name="Izard J."/>
            <person name="Blanton J.M."/>
            <person name="Mathney J."/>
            <person name="Dewhirst F.E."/>
            <person name="Young S.K."/>
            <person name="Zeng Q."/>
            <person name="Gargeya S."/>
            <person name="Fitzgerald M."/>
            <person name="Haas B."/>
            <person name="Abouelleil A."/>
            <person name="Alvarado L."/>
            <person name="Arachchi H.M."/>
            <person name="Berlin A."/>
            <person name="Chapman S.B."/>
            <person name="Gearin G."/>
            <person name="Goldberg J."/>
            <person name="Griggs A."/>
            <person name="Gujja S."/>
            <person name="Hansen M."/>
            <person name="Heiman D."/>
            <person name="Howarth C."/>
            <person name="Larimer J."/>
            <person name="Lui A."/>
            <person name="MacDonald P.J.P."/>
            <person name="McCowen C."/>
            <person name="Montmayeur A."/>
            <person name="Murphy C."/>
            <person name="Neiman D."/>
            <person name="Pearson M."/>
            <person name="Priest M."/>
            <person name="Roberts A."/>
            <person name="Saif S."/>
            <person name="Shea T."/>
            <person name="Sisk P."/>
            <person name="Stolte C."/>
            <person name="Sykes S."/>
            <person name="Wortman J."/>
            <person name="Nusbaum C."/>
            <person name="Birren B."/>
        </authorList>
    </citation>
    <scope>NUCLEOTIDE SEQUENCE [LARGE SCALE GENOMIC DNA]</scope>
    <source>
        <strain evidence="1 2">OT 569</strain>
    </source>
</reference>
<gene>
    <name evidence="1" type="ORF">HMPREF9943_00840</name>
</gene>
<sequence length="196" mass="23354">MLFEEIMQVHDKKQVIRLCKKLSKSCSFTRNSDVTSLCELAYCLYISNDKENALKVCEHTNIDIPTKINYNIWDFILWIWGLEAYIYDEYGRTDDKKIRISQMKRVWSTPNCNDKTEDEMWKSYQKTANRQTFEDLCNMEEIAEEASMGNKKAENTYRFIALYKMIGYGVTGFYPALEENKDELEKKIRKYIMCLR</sequence>
<evidence type="ECO:0000313" key="1">
    <source>
        <dbReference type="EMBL" id="EMD16798.1"/>
    </source>
</evidence>
<dbReference type="BioCyc" id="ECAT999415-HMP:GTTI-863-MONOMER"/>